<dbReference type="KEGG" id="psuu:Psuf_060240"/>
<gene>
    <name evidence="1" type="ORF">Psuf_060240</name>
</gene>
<dbReference type="GO" id="GO:0005198">
    <property type="term" value="F:structural molecule activity"/>
    <property type="evidence" value="ECO:0007669"/>
    <property type="project" value="InterPro"/>
</dbReference>
<dbReference type="NCBIfam" id="TIGR02241">
    <property type="entry name" value="conserved hypothetical phage tail region protein"/>
    <property type="match status" value="1"/>
</dbReference>
<dbReference type="RefSeq" id="WP_173160278.1">
    <property type="nucleotide sequence ID" value="NZ_AP022871.1"/>
</dbReference>
<evidence type="ECO:0000313" key="2">
    <source>
        <dbReference type="Proteomes" id="UP000503011"/>
    </source>
</evidence>
<dbReference type="AlphaFoldDB" id="A0A6F8YSA0"/>
<proteinExistence type="predicted"/>
<reference evidence="1 2" key="2">
    <citation type="submission" date="2020-03" db="EMBL/GenBank/DDBJ databases">
        <authorList>
            <person name="Ichikawa N."/>
            <person name="Kimura A."/>
            <person name="Kitahashi Y."/>
            <person name="Uohara A."/>
        </authorList>
    </citation>
    <scope>NUCLEOTIDE SEQUENCE [LARGE SCALE GENOMIC DNA]</scope>
    <source>
        <strain evidence="1 2">NBRC 105367</strain>
    </source>
</reference>
<dbReference type="InterPro" id="IPR011747">
    <property type="entry name" value="CHP02241"/>
</dbReference>
<accession>A0A6F8YSA0</accession>
<evidence type="ECO:0000313" key="1">
    <source>
        <dbReference type="EMBL" id="BCB88711.1"/>
    </source>
</evidence>
<reference evidence="1 2" key="1">
    <citation type="submission" date="2020-03" db="EMBL/GenBank/DDBJ databases">
        <title>Whole genome shotgun sequence of Phytohabitans suffuscus NBRC 105367.</title>
        <authorList>
            <person name="Komaki H."/>
            <person name="Tamura T."/>
        </authorList>
    </citation>
    <scope>NUCLEOTIDE SEQUENCE [LARGE SCALE GENOMIC DNA]</scope>
    <source>
        <strain evidence="1 2">NBRC 105367</strain>
    </source>
</reference>
<dbReference type="Pfam" id="PF06841">
    <property type="entry name" value="Phage_T4_gp19"/>
    <property type="match status" value="1"/>
</dbReference>
<protein>
    <recommendedName>
        <fullName evidence="3">Phage tail protein</fullName>
    </recommendedName>
</protein>
<dbReference type="PANTHER" id="PTHR38009">
    <property type="entry name" value="CONSERVED HYPOTHETICAL PHAGE TAIL PROTEIN"/>
    <property type="match status" value="1"/>
</dbReference>
<dbReference type="InterPro" id="IPR010667">
    <property type="entry name" value="Phage_T4_Gp19"/>
</dbReference>
<keyword evidence="2" id="KW-1185">Reference proteome</keyword>
<evidence type="ECO:0008006" key="3">
    <source>
        <dbReference type="Google" id="ProtNLM"/>
    </source>
</evidence>
<dbReference type="Proteomes" id="UP000503011">
    <property type="component" value="Chromosome"/>
</dbReference>
<dbReference type="EMBL" id="AP022871">
    <property type="protein sequence ID" value="BCB88711.1"/>
    <property type="molecule type" value="Genomic_DNA"/>
</dbReference>
<sequence>MSQPHDSAMLGLAMRFKVQIDGLDLGHWATCKGLHVTFKSDLVREGGNYEYAPILPDRIEYATVTLQRAMSPEASDRVQRWLRDFADNWMTGYGRFQDHPGATASISLCDATGQVVASWTLRRVFPRSWRGPDLDGRSSAVAVETLDLVHEGFL</sequence>
<dbReference type="PANTHER" id="PTHR38009:SF1">
    <property type="entry name" value="CONSERVED HYPOTHETICAL PHAGE TAIL PROTEIN"/>
    <property type="match status" value="1"/>
</dbReference>
<name>A0A6F8YSA0_9ACTN</name>
<organism evidence="1 2">
    <name type="scientific">Phytohabitans suffuscus</name>
    <dbReference type="NCBI Taxonomy" id="624315"/>
    <lineage>
        <taxon>Bacteria</taxon>
        <taxon>Bacillati</taxon>
        <taxon>Actinomycetota</taxon>
        <taxon>Actinomycetes</taxon>
        <taxon>Micromonosporales</taxon>
        <taxon>Micromonosporaceae</taxon>
    </lineage>
</organism>